<reference evidence="14" key="1">
    <citation type="submission" date="2016-10" db="EMBL/GenBank/DDBJ databases">
        <authorList>
            <person name="Varghese N."/>
            <person name="Submissions S."/>
        </authorList>
    </citation>
    <scope>NUCLEOTIDE SEQUENCE [LARGE SCALE GENOMIC DNA]</scope>
    <source>
        <strain evidence="14">DSM 24204</strain>
    </source>
</reference>
<keyword evidence="4" id="KW-0732">Signal</keyword>
<feature type="coiled-coil region" evidence="9">
    <location>
        <begin position="29"/>
        <end position="60"/>
    </location>
</feature>
<keyword evidence="8" id="KW-0802">TPR repeat</keyword>
<dbReference type="GO" id="GO:0009279">
    <property type="term" value="C:cell outer membrane"/>
    <property type="evidence" value="ECO:0007669"/>
    <property type="project" value="UniProtKB-SubCell"/>
</dbReference>
<evidence type="ECO:0000256" key="7">
    <source>
        <dbReference type="ARBA" id="ARBA00023609"/>
    </source>
</evidence>
<proteinExistence type="inferred from homology"/>
<evidence type="ECO:0000313" key="12">
    <source>
        <dbReference type="EMBL" id="MDP8085870.1"/>
    </source>
</evidence>
<feature type="repeat" description="TPR" evidence="8">
    <location>
        <begin position="110"/>
        <end position="143"/>
    </location>
</feature>
<evidence type="ECO:0000256" key="2">
    <source>
        <dbReference type="ARBA" id="ARBA00022452"/>
    </source>
</evidence>
<gene>
    <name evidence="12" type="ORF">QJT92_08050</name>
    <name evidence="13" type="ORF">SAMN05444853_1178</name>
</gene>
<keyword evidence="6" id="KW-0998">Cell outer membrane</keyword>
<evidence type="ECO:0000256" key="9">
    <source>
        <dbReference type="SAM" id="Coils"/>
    </source>
</evidence>
<protein>
    <submittedName>
        <fullName evidence="12">Surface lipoprotein assembly modifier</fullName>
    </submittedName>
    <submittedName>
        <fullName evidence="13">Tetratricopeptide repeat-containing protein</fullName>
    </submittedName>
</protein>
<dbReference type="SUPFAM" id="SSF48452">
    <property type="entry name" value="TPR-like"/>
    <property type="match status" value="1"/>
</dbReference>
<dbReference type="Proteomes" id="UP001224812">
    <property type="component" value="Unassembled WGS sequence"/>
</dbReference>
<keyword evidence="3" id="KW-0812">Transmembrane</keyword>
<dbReference type="RefSeq" id="WP_090922319.1">
    <property type="nucleotide sequence ID" value="NZ_CP016180.1"/>
</dbReference>
<keyword evidence="9" id="KW-0175">Coiled coil</keyword>
<evidence type="ECO:0000256" key="5">
    <source>
        <dbReference type="ARBA" id="ARBA00023136"/>
    </source>
</evidence>
<evidence type="ECO:0000256" key="3">
    <source>
        <dbReference type="ARBA" id="ARBA00022692"/>
    </source>
</evidence>
<dbReference type="Pfam" id="PF24575">
    <property type="entry name" value="TPR_Slam"/>
    <property type="match status" value="1"/>
</dbReference>
<sequence length="487" mass="57460">MKQYYWVPFLGAMFIPQAIAQQYQDNSHNQESIQLLQQYQQKVQQQQQEYQQRKNETSQNEITLSGKKFEVENNVNAVGQALYISLNQELWDYAEKFLAQYLQFADHKPPLVLFAKGLLARKQGSLEQAELYYQELLKLDPQFLRGQLDLARILFENHKNNESTSLFEKITQLELPQNLYQTIGGYQQALSKRESWQGGLSIGYQYNQNINQSSQKEECLLSLNNQCIEKQSSPKSINAQGWHYDANIRKQTSFVANHGLAFSLNSYGQFYPHYRNYNENTVKTSLGYHFQNAKTELTIAPVFEYNVLQNHRNYHAWGGRINFSQNLSPRHHLNLQFEQKKFYYNSEQHSLENAYLSTLSGTWYYLLSPKTTLFSGLDFAYRHTVQKEKNYQMTGLRLGFNHQFDFGLNTTFLALLKHYRYEKDYGVIFKARRENLQTYLAIFKMPKWNFKGIVPSLLIKHNRNKANNDTIFSYKQSEVQVNFEWQF</sequence>
<feature type="domain" description="Surface lipoprotein assembly modifier N-terminal TPR repeats region" evidence="11">
    <location>
        <begin position="67"/>
        <end position="165"/>
    </location>
</feature>
<reference evidence="13" key="2">
    <citation type="submission" date="2016-10" db="EMBL/GenBank/DDBJ databases">
        <authorList>
            <person name="de Groot N.N."/>
        </authorList>
    </citation>
    <scope>NUCLEOTIDE SEQUENCE [LARGE SCALE GENOMIC DNA]</scope>
    <source>
        <strain evidence="13">DSM 24204</strain>
    </source>
</reference>
<evidence type="ECO:0000256" key="4">
    <source>
        <dbReference type="ARBA" id="ARBA00022729"/>
    </source>
</evidence>
<comment type="similarity">
    <text evidence="7">Belongs to the Slam family.</text>
</comment>
<dbReference type="Proteomes" id="UP000198883">
    <property type="component" value="Unassembled WGS sequence"/>
</dbReference>
<dbReference type="InterPro" id="IPR007655">
    <property type="entry name" value="Slam_C"/>
</dbReference>
<dbReference type="STRING" id="97481.SAMN05444853_1178"/>
<dbReference type="EMBL" id="JASAVS010000018">
    <property type="protein sequence ID" value="MDP8085870.1"/>
    <property type="molecule type" value="Genomic_DNA"/>
</dbReference>
<keyword evidence="12" id="KW-0449">Lipoprotein</keyword>
<keyword evidence="2" id="KW-1134">Transmembrane beta strand</keyword>
<keyword evidence="5" id="KW-0472">Membrane</keyword>
<evidence type="ECO:0000313" key="13">
    <source>
        <dbReference type="EMBL" id="SEM42258.1"/>
    </source>
</evidence>
<evidence type="ECO:0000313" key="15">
    <source>
        <dbReference type="Proteomes" id="UP001224812"/>
    </source>
</evidence>
<dbReference type="SMART" id="SM00028">
    <property type="entry name" value="TPR"/>
    <property type="match status" value="1"/>
</dbReference>
<reference evidence="12 15" key="3">
    <citation type="journal article" date="2023" name="Front. Microbiol.">
        <title>Phylogeography and host specificity of Pasteurellaceae pathogenic to sea-farmed fish in the north-east Atlantic.</title>
        <authorList>
            <person name="Gulla S."/>
            <person name="Colquhoun D.J."/>
            <person name="Olsen A.B."/>
            <person name="Spilsberg B."/>
            <person name="Lagesen K."/>
            <person name="Aakesson C.P."/>
            <person name="Strom S."/>
            <person name="Manji F."/>
            <person name="Birkbeck T.H."/>
            <person name="Nilsen H.K."/>
        </authorList>
    </citation>
    <scope>NUCLEOTIDE SEQUENCE [LARGE SCALE GENOMIC DNA]</scope>
    <source>
        <strain evidence="12 15">VIO11850</strain>
    </source>
</reference>
<evidence type="ECO:0000256" key="6">
    <source>
        <dbReference type="ARBA" id="ARBA00023237"/>
    </source>
</evidence>
<dbReference type="Pfam" id="PF04575">
    <property type="entry name" value="SlipAM"/>
    <property type="match status" value="1"/>
</dbReference>
<dbReference type="Gene3D" id="1.25.40.10">
    <property type="entry name" value="Tetratricopeptide repeat domain"/>
    <property type="match status" value="1"/>
</dbReference>
<dbReference type="GeneID" id="83544638"/>
<evidence type="ECO:0000313" key="14">
    <source>
        <dbReference type="Proteomes" id="UP000198883"/>
    </source>
</evidence>
<dbReference type="PROSITE" id="PS50005">
    <property type="entry name" value="TPR"/>
    <property type="match status" value="1"/>
</dbReference>
<dbReference type="AlphaFoldDB" id="A0A1H7YAB4"/>
<evidence type="ECO:0000256" key="8">
    <source>
        <dbReference type="PROSITE-ProRule" id="PRU00339"/>
    </source>
</evidence>
<comment type="subcellular location">
    <subcellularLocation>
        <location evidence="1">Cell outer membrane</location>
        <topology evidence="1">Multi-pass membrane protein</topology>
    </subcellularLocation>
</comment>
<dbReference type="InterPro" id="IPR011990">
    <property type="entry name" value="TPR-like_helical_dom_sf"/>
</dbReference>
<name>A0A1H7YAB4_9PAST</name>
<evidence type="ECO:0000256" key="1">
    <source>
        <dbReference type="ARBA" id="ARBA00004571"/>
    </source>
</evidence>
<feature type="domain" description="Surface lipoprotein assembly modifier C-terminal" evidence="10">
    <location>
        <begin position="196"/>
        <end position="487"/>
    </location>
</feature>
<accession>A0A1H7YAB4</accession>
<keyword evidence="15" id="KW-1185">Reference proteome</keyword>
<evidence type="ECO:0000259" key="11">
    <source>
        <dbReference type="Pfam" id="PF24575"/>
    </source>
</evidence>
<dbReference type="InterPro" id="IPR019734">
    <property type="entry name" value="TPR_rpt"/>
</dbReference>
<dbReference type="EMBL" id="FOBN01000017">
    <property type="protein sequence ID" value="SEM42258.1"/>
    <property type="molecule type" value="Genomic_DNA"/>
</dbReference>
<dbReference type="OrthoDB" id="7525402at2"/>
<organism evidence="13 14">
    <name type="scientific">Phocoenobacter skyensis</name>
    <dbReference type="NCBI Taxonomy" id="97481"/>
    <lineage>
        <taxon>Bacteria</taxon>
        <taxon>Pseudomonadati</taxon>
        <taxon>Pseudomonadota</taxon>
        <taxon>Gammaproteobacteria</taxon>
        <taxon>Pasteurellales</taxon>
        <taxon>Pasteurellaceae</taxon>
        <taxon>Phocoenobacter</taxon>
    </lineage>
</organism>
<dbReference type="InterPro" id="IPR057556">
    <property type="entry name" value="TPR_Slam"/>
</dbReference>
<evidence type="ECO:0000259" key="10">
    <source>
        <dbReference type="Pfam" id="PF04575"/>
    </source>
</evidence>